<dbReference type="InterPro" id="IPR024727">
    <property type="entry name" value="NAD_Glu_DH_N_ACT1"/>
</dbReference>
<dbReference type="PANTHER" id="PTHR43403:SF1">
    <property type="entry name" value="NAD-SPECIFIC GLUTAMATE DEHYDROGENASE"/>
    <property type="match status" value="1"/>
</dbReference>
<dbReference type="InterPro" id="IPR046346">
    <property type="entry name" value="Aminoacid_DH-like_N_sf"/>
</dbReference>
<proteinExistence type="predicted"/>
<dbReference type="SUPFAM" id="SSF53223">
    <property type="entry name" value="Aminoacid dehydrogenase-like, N-terminal domain"/>
    <property type="match status" value="1"/>
</dbReference>
<evidence type="ECO:0000259" key="6">
    <source>
        <dbReference type="Pfam" id="PF21077"/>
    </source>
</evidence>
<dbReference type="InterPro" id="IPR049056">
    <property type="entry name" value="NAD_Glu_DH_HM3"/>
</dbReference>
<dbReference type="GO" id="GO:0006538">
    <property type="term" value="P:L-glutamate catabolic process"/>
    <property type="evidence" value="ECO:0007669"/>
    <property type="project" value="InterPro"/>
</dbReference>
<evidence type="ECO:0000256" key="1">
    <source>
        <dbReference type="ARBA" id="ARBA00023002"/>
    </source>
</evidence>
<dbReference type="GO" id="GO:0004352">
    <property type="term" value="F:glutamate dehydrogenase (NAD+) activity"/>
    <property type="evidence" value="ECO:0007669"/>
    <property type="project" value="InterPro"/>
</dbReference>
<dbReference type="Pfam" id="PF21075">
    <property type="entry name" value="GDH_ACT1"/>
    <property type="match status" value="1"/>
</dbReference>
<sequence>MQDIIASSQDILLARAEKISVEDPGFARFLRAAVQATDTDDLAGFAPEAFESILRQSYAHVLAHSGDESQITLVPPQRAGAPLVIDVISPDMPFIVDSALAALRAAGGTVRLFAHPVVRVENGAVSEITGRPLSVLHIHSDPVADMDALHAEIAAAMLEVTRAVRDWQPMLERLRRSAGDLRVATAPTVTQRDEAVLFLEWLIEHNFTFLGLREYALLPGTPELVPVDGSGLGILVDPTLKVLRSGPDFVETTPQHSAFMASPEPLLVTKANIRARVHRRVHMDYVGIKLYGSDGRATGELRVVGLFTAQAQATPHSEVPLIRRKIGDVMRRSGLDPLGHDGRALLSALDTYPRDELFQIGSDELYDYTTAIAGLYDRPRVRVLPRIDRFDNFVSILVYVPRDRYDSEARARITRYLAQAYDGRVSAYYPHFPEGELVRVHVIIGRNGGPTPRPLRSELEARVDEMTRDFGDMLSATAKDPALISDYRHAFSPAYQSRNSASDALADIAVLRGLTDDAHIAVRLRSRAGHDGALGLKFYHRGSAIPLSDRVPMLEHFGFRVIDERTYTLTPRDGTERYIHDMVLAPGDGAAFDVVALAEPVESGLLAVWDGLAESDGLNALVTKAGLAWDDAALLRAFSRYLRQVGVSYSQRYIAQVLVTQSGAAAALVALFRALHDPHAVDRETAATAARDTIAAALDAMASLDEDRIVRRFLNLVDSALRTNAFQREADGSHRPALAIKFDSAAVDGMPAPKPYREIFVYSPRVEGVHLRFGAIARGGLRWSDRPEDFRTEVLGLVKAQQVKNAVIVPVGAKGGFVPKRLVAGMPRDAFQAEGRASYEIFIGSLLDVTDNLVHNAVVPPADTVRRDGDDPYLVVAADKGTASFSDTANAIAIGHDFWLGDAFASGGSAGYDHKKMAITARGGWEAVKRHFRELNRDIQTEAFTVAGVGDMSGDVFGNGMLLSPQIHLVAAFDHRDIFIDPTPNAATSFIERKRLFNLPRSSWQDYDASLISAGGGVFPRSLKAIPLTPQMQALLGLKTPTATPAEVMTAILSAEVDLLWFGGIGTYVRASTETDAAAGDRANDAIRVTGRQLRAKVVGEGANLGTTQRGRIEYALNGGRINTDAIDNSAGVNSSDLEVNIKIAVAPLVATGVLTEHSRNDFLASMTDEVANLCLRNNYLQTLALSLAQRAGLAELPDHRELMERLEARGLLDRSVEYLPSDAALDERAASGAALTRPELAVLLAYAKLTLYADLLEGRSIDDAYLAGELLRYFPDTLHERFPDAVAGHRLKREVIATVLANAMVNRGGPAFVTEMTAATSASSGEVALAYAATRDTYGLPGLNALIDGLDGQIDGDVQLSLYAQVAALLRQETLWFLRNADVTQGLSGLVARHAAGVETLRMLLATTVPGPLFAAVAAATAEMTGKGVPEVIAHQIAELSVLSYASDIVLVSERAGVSVEDGATAFFGVFAIFNLWPVIEQGRTIVLADRFDRMALDRALANVMRAQRDLTADVLSAGTGPITERLATWQADRQAGIARSVAAVAELTQGTLTVSRLSVAAGLLADLAQE</sequence>
<evidence type="ECO:0000259" key="2">
    <source>
        <dbReference type="Pfam" id="PF05088"/>
    </source>
</evidence>
<dbReference type="Pfam" id="PF21077">
    <property type="entry name" value="GDH_ACT3"/>
    <property type="match status" value="1"/>
</dbReference>
<dbReference type="InterPro" id="IPR049058">
    <property type="entry name" value="NAD_Glu_DH_HM2"/>
</dbReference>
<dbReference type="Pfam" id="PF21079">
    <property type="entry name" value="GDH_HM2"/>
    <property type="match status" value="1"/>
</dbReference>
<name>A0A1M4SXB2_9HYPH</name>
<dbReference type="InterPro" id="IPR036291">
    <property type="entry name" value="NAD(P)-bd_dom_sf"/>
</dbReference>
<feature type="domain" description="NAD-specific glutamate dehydrogenase C-terminal" evidence="3">
    <location>
        <begin position="1234"/>
        <end position="1566"/>
    </location>
</feature>
<gene>
    <name evidence="7" type="ORF">SAMN02745223_00187</name>
</gene>
<dbReference type="SUPFAM" id="SSF51735">
    <property type="entry name" value="NAD(P)-binding Rossmann-fold domains"/>
    <property type="match status" value="1"/>
</dbReference>
<keyword evidence="1" id="KW-0560">Oxidoreductase</keyword>
<protein>
    <submittedName>
        <fullName evidence="7">Glutamate dehydrogenase</fullName>
    </submittedName>
</protein>
<evidence type="ECO:0000259" key="4">
    <source>
        <dbReference type="Pfam" id="PF21075"/>
    </source>
</evidence>
<dbReference type="PIRSF" id="PIRSF036761">
    <property type="entry name" value="GDH_Mll4104"/>
    <property type="match status" value="1"/>
</dbReference>
<accession>A0A1M4SXB2</accession>
<organism evidence="7 8">
    <name type="scientific">Devosia limi DSM 17137</name>
    <dbReference type="NCBI Taxonomy" id="1121477"/>
    <lineage>
        <taxon>Bacteria</taxon>
        <taxon>Pseudomonadati</taxon>
        <taxon>Pseudomonadota</taxon>
        <taxon>Alphaproteobacteria</taxon>
        <taxon>Hyphomicrobiales</taxon>
        <taxon>Devosiaceae</taxon>
        <taxon>Devosia</taxon>
    </lineage>
</organism>
<dbReference type="InterPro" id="IPR028971">
    <property type="entry name" value="NAD-GDH_cat"/>
</dbReference>
<dbReference type="InterPro" id="IPR048381">
    <property type="entry name" value="GDH_C"/>
</dbReference>
<dbReference type="Proteomes" id="UP000184533">
    <property type="component" value="Unassembled WGS sequence"/>
</dbReference>
<dbReference type="Pfam" id="PF21076">
    <property type="entry name" value="GDH_ACT2"/>
    <property type="match status" value="1"/>
</dbReference>
<dbReference type="EMBL" id="FQVC01000001">
    <property type="protein sequence ID" value="SHE36881.1"/>
    <property type="molecule type" value="Genomic_DNA"/>
</dbReference>
<dbReference type="GO" id="GO:0004069">
    <property type="term" value="F:L-aspartate:2-oxoglutarate aminotransferase activity"/>
    <property type="evidence" value="ECO:0007669"/>
    <property type="project" value="InterPro"/>
</dbReference>
<dbReference type="InterPro" id="IPR049064">
    <property type="entry name" value="NAD_Glu_DH_ACT3"/>
</dbReference>
<evidence type="ECO:0000313" key="7">
    <source>
        <dbReference type="EMBL" id="SHE36881.1"/>
    </source>
</evidence>
<feature type="domain" description="NAD-glutamate dehydrogenase catalytic" evidence="2">
    <location>
        <begin position="694"/>
        <end position="1188"/>
    </location>
</feature>
<feature type="domain" description="NAD-glutamate dehydrogenase ACT3" evidence="6">
    <location>
        <begin position="528"/>
        <end position="594"/>
    </location>
</feature>
<dbReference type="Pfam" id="PF21073">
    <property type="entry name" value="GDH_HM1"/>
    <property type="match status" value="1"/>
</dbReference>
<dbReference type="InterPro" id="IPR007780">
    <property type="entry name" value="NAD_Glu_DH_bac"/>
</dbReference>
<evidence type="ECO:0000313" key="8">
    <source>
        <dbReference type="Proteomes" id="UP000184533"/>
    </source>
</evidence>
<dbReference type="Pfam" id="PF21078">
    <property type="entry name" value="GDH_HM3"/>
    <property type="match status" value="1"/>
</dbReference>
<evidence type="ECO:0000259" key="5">
    <source>
        <dbReference type="Pfam" id="PF21076"/>
    </source>
</evidence>
<feature type="domain" description="NAD-glutamate dehydrogenase ACT2" evidence="5">
    <location>
        <begin position="382"/>
        <end position="468"/>
    </location>
</feature>
<dbReference type="Gene3D" id="3.40.50.720">
    <property type="entry name" value="NAD(P)-binding Rossmann-like Domain"/>
    <property type="match status" value="1"/>
</dbReference>
<dbReference type="RefSeq" id="WP_244468677.1">
    <property type="nucleotide sequence ID" value="NZ_FQVC01000001.1"/>
</dbReference>
<reference evidence="7 8" key="1">
    <citation type="submission" date="2016-11" db="EMBL/GenBank/DDBJ databases">
        <authorList>
            <person name="Jaros S."/>
            <person name="Januszkiewicz K."/>
            <person name="Wedrychowicz H."/>
        </authorList>
    </citation>
    <scope>NUCLEOTIDE SEQUENCE [LARGE SCALE GENOMIC DNA]</scope>
    <source>
        <strain evidence="7 8">DSM 17137</strain>
    </source>
</reference>
<dbReference type="InterPro" id="IPR049062">
    <property type="entry name" value="NAD_Glu_DH_ACT2"/>
</dbReference>
<dbReference type="PANTHER" id="PTHR43403">
    <property type="entry name" value="NAD-SPECIFIC GLUTAMATE DEHYDROGENASE"/>
    <property type="match status" value="1"/>
</dbReference>
<evidence type="ECO:0000259" key="3">
    <source>
        <dbReference type="Pfam" id="PF21074"/>
    </source>
</evidence>
<dbReference type="Pfam" id="PF21074">
    <property type="entry name" value="GDH_C"/>
    <property type="match status" value="1"/>
</dbReference>
<dbReference type="Pfam" id="PF05088">
    <property type="entry name" value="Bac_GDH_CD"/>
    <property type="match status" value="1"/>
</dbReference>
<feature type="domain" description="NAD-glutamate dehydrogenase N-terminal ACT1" evidence="4">
    <location>
        <begin position="29"/>
        <end position="145"/>
    </location>
</feature>
<dbReference type="InterPro" id="IPR049059">
    <property type="entry name" value="NAD_Glu_DH_HM1"/>
</dbReference>